<proteinExistence type="predicted"/>
<sequence length="56" mass="6265">MPKNKPQPAVRAFLVENHSVGADALVYATDKKAAKEEYLKQCPDAINDRFTAYIVK</sequence>
<dbReference type="EMBL" id="FNOV01000016">
    <property type="protein sequence ID" value="SDY86860.1"/>
    <property type="molecule type" value="Genomic_DNA"/>
</dbReference>
<dbReference type="STRING" id="651662.SAMN04488069_11650"/>
<dbReference type="Proteomes" id="UP000199249">
    <property type="component" value="Unassembled WGS sequence"/>
</dbReference>
<reference evidence="2" key="1">
    <citation type="submission" date="2016-10" db="EMBL/GenBank/DDBJ databases">
        <authorList>
            <person name="Varghese N."/>
            <person name="Submissions S."/>
        </authorList>
    </citation>
    <scope>NUCLEOTIDE SEQUENCE [LARGE SCALE GENOMIC DNA]</scope>
    <source>
        <strain evidence="2">CGMCC 1.8975</strain>
    </source>
</reference>
<organism evidence="1 2">
    <name type="scientific">Hymenobacter psychrophilus</name>
    <dbReference type="NCBI Taxonomy" id="651662"/>
    <lineage>
        <taxon>Bacteria</taxon>
        <taxon>Pseudomonadati</taxon>
        <taxon>Bacteroidota</taxon>
        <taxon>Cytophagia</taxon>
        <taxon>Cytophagales</taxon>
        <taxon>Hymenobacteraceae</taxon>
        <taxon>Hymenobacter</taxon>
    </lineage>
</organism>
<name>A0A1H3NDV9_9BACT</name>
<keyword evidence="2" id="KW-1185">Reference proteome</keyword>
<evidence type="ECO:0000313" key="2">
    <source>
        <dbReference type="Proteomes" id="UP000199249"/>
    </source>
</evidence>
<evidence type="ECO:0000313" key="1">
    <source>
        <dbReference type="EMBL" id="SDY86860.1"/>
    </source>
</evidence>
<accession>A0A1H3NDV9</accession>
<dbReference type="RefSeq" id="WP_175471047.1">
    <property type="nucleotide sequence ID" value="NZ_FNOV01000016.1"/>
</dbReference>
<protein>
    <submittedName>
        <fullName evidence="1">Uncharacterized protein</fullName>
    </submittedName>
</protein>
<dbReference type="AlphaFoldDB" id="A0A1H3NDV9"/>
<gene>
    <name evidence="1" type="ORF">SAMN04488069_11650</name>
</gene>